<evidence type="ECO:0000259" key="7">
    <source>
        <dbReference type="Pfam" id="PF20684"/>
    </source>
</evidence>
<keyword evidence="2 6" id="KW-0812">Transmembrane</keyword>
<dbReference type="GeneID" id="63716191"/>
<proteinExistence type="inferred from homology"/>
<feature type="transmembrane region" description="Helical" evidence="6">
    <location>
        <begin position="228"/>
        <end position="246"/>
    </location>
</feature>
<dbReference type="InParanoid" id="A0A151GHJ5"/>
<dbReference type="EMBL" id="LAYC01000002">
    <property type="protein sequence ID" value="KYK56548.1"/>
    <property type="molecule type" value="Genomic_DNA"/>
</dbReference>
<evidence type="ECO:0000256" key="3">
    <source>
        <dbReference type="ARBA" id="ARBA00022989"/>
    </source>
</evidence>
<dbReference type="STRING" id="98403.A0A151GHJ5"/>
<feature type="transmembrane region" description="Helical" evidence="6">
    <location>
        <begin position="195"/>
        <end position="216"/>
    </location>
</feature>
<feature type="domain" description="Rhodopsin" evidence="7">
    <location>
        <begin position="34"/>
        <end position="291"/>
    </location>
</feature>
<dbReference type="AlphaFoldDB" id="A0A151GHJ5"/>
<gene>
    <name evidence="8" type="ORF">DCS_03548</name>
</gene>
<feature type="transmembrane region" description="Helical" evidence="6">
    <location>
        <begin position="16"/>
        <end position="38"/>
    </location>
</feature>
<feature type="transmembrane region" description="Helical" evidence="6">
    <location>
        <begin position="267"/>
        <end position="294"/>
    </location>
</feature>
<keyword evidence="9" id="KW-1185">Reference proteome</keyword>
<name>A0A151GHJ5_DRECN</name>
<dbReference type="Proteomes" id="UP000076580">
    <property type="component" value="Chromosome 02"/>
</dbReference>
<feature type="transmembrane region" description="Helical" evidence="6">
    <location>
        <begin position="102"/>
        <end position="121"/>
    </location>
</feature>
<keyword evidence="4 6" id="KW-0472">Membrane</keyword>
<dbReference type="GO" id="GO:0016020">
    <property type="term" value="C:membrane"/>
    <property type="evidence" value="ECO:0007669"/>
    <property type="project" value="UniProtKB-SubCell"/>
</dbReference>
<evidence type="ECO:0000256" key="6">
    <source>
        <dbReference type="SAM" id="Phobius"/>
    </source>
</evidence>
<feature type="transmembrane region" description="Helical" evidence="6">
    <location>
        <begin position="133"/>
        <end position="155"/>
    </location>
</feature>
<comment type="caution">
    <text evidence="8">The sequence shown here is derived from an EMBL/GenBank/DDBJ whole genome shotgun (WGS) entry which is preliminary data.</text>
</comment>
<comment type="similarity">
    <text evidence="5">Belongs to the SAT4 family.</text>
</comment>
<comment type="subcellular location">
    <subcellularLocation>
        <location evidence="1">Membrane</location>
        <topology evidence="1">Multi-pass membrane protein</topology>
    </subcellularLocation>
</comment>
<dbReference type="PANTHER" id="PTHR33048:SF146">
    <property type="entry name" value="INTEGRAL MEMBRANE PROTEIN"/>
    <property type="match status" value="1"/>
</dbReference>
<sequence>MSGDPLTGQEPDRGPLVLLVIWILTPLALLTAVLRIVTRARKRRCGWDDIFMMLAMLCFLGWSTTLTLYAKRGGLMHIQDVAKTGPDNIATVLLLNWLSQPFGIIGVAAGKISVSALLLSIIRMTDLKWHRRFLWSIPIILTAVIGIACSVLTFAQCSPAAALWDKRYVILHFVFALILRPKYVSNAGQQSLTPLAFYLAFNTIVDASLAVVPATIFWNLNSTTTEKAQLSIVFGFNILTSVCSGIKTQYLIELANRQDQTWATYDIFVWVTGELFLMIVCGSIPTLHPVFGWVRSTASSVKSRVTSSSPRRDRTEQTTDVEMGRMAHMSGNGTTKTTIGRSRILGDGSEDHLVEEKTLPAHGVRVDVAYDVRTDKVSRFDYS</sequence>
<organism evidence="8 9">
    <name type="scientific">Drechmeria coniospora</name>
    <name type="common">Nematophagous fungus</name>
    <name type="synonym">Meria coniospora</name>
    <dbReference type="NCBI Taxonomy" id="98403"/>
    <lineage>
        <taxon>Eukaryota</taxon>
        <taxon>Fungi</taxon>
        <taxon>Dikarya</taxon>
        <taxon>Ascomycota</taxon>
        <taxon>Pezizomycotina</taxon>
        <taxon>Sordariomycetes</taxon>
        <taxon>Hypocreomycetidae</taxon>
        <taxon>Hypocreales</taxon>
        <taxon>Ophiocordycipitaceae</taxon>
        <taxon>Drechmeria</taxon>
    </lineage>
</organism>
<protein>
    <submittedName>
        <fullName evidence="8">Integral membrane protein</fullName>
    </submittedName>
</protein>
<evidence type="ECO:0000256" key="4">
    <source>
        <dbReference type="ARBA" id="ARBA00023136"/>
    </source>
</evidence>
<evidence type="ECO:0000313" key="8">
    <source>
        <dbReference type="EMBL" id="KYK56548.1"/>
    </source>
</evidence>
<reference evidence="8 9" key="1">
    <citation type="journal article" date="2016" name="Sci. Rep.">
        <title>Insights into Adaptations to a Near-Obligate Nematode Endoparasitic Lifestyle from the Finished Genome of Drechmeria coniospora.</title>
        <authorList>
            <person name="Zhang L."/>
            <person name="Zhou Z."/>
            <person name="Guo Q."/>
            <person name="Fokkens L."/>
            <person name="Miskei M."/>
            <person name="Pocsi I."/>
            <person name="Zhang W."/>
            <person name="Chen M."/>
            <person name="Wang L."/>
            <person name="Sun Y."/>
            <person name="Donzelli B.G."/>
            <person name="Gibson D.M."/>
            <person name="Nelson D.R."/>
            <person name="Luo J.G."/>
            <person name="Rep M."/>
            <person name="Liu H."/>
            <person name="Yang S."/>
            <person name="Wang J."/>
            <person name="Krasnoff S.B."/>
            <person name="Xu Y."/>
            <person name="Molnar I."/>
            <person name="Lin M."/>
        </authorList>
    </citation>
    <scope>NUCLEOTIDE SEQUENCE [LARGE SCALE GENOMIC DNA]</scope>
    <source>
        <strain evidence="8 9">ARSEF 6962</strain>
    </source>
</reference>
<dbReference type="InterPro" id="IPR049326">
    <property type="entry name" value="Rhodopsin_dom_fungi"/>
</dbReference>
<dbReference type="RefSeq" id="XP_040655900.1">
    <property type="nucleotide sequence ID" value="XM_040800867.1"/>
</dbReference>
<keyword evidence="3 6" id="KW-1133">Transmembrane helix</keyword>
<evidence type="ECO:0000256" key="5">
    <source>
        <dbReference type="ARBA" id="ARBA00038359"/>
    </source>
</evidence>
<dbReference type="Pfam" id="PF20684">
    <property type="entry name" value="Fung_rhodopsin"/>
    <property type="match status" value="1"/>
</dbReference>
<accession>A0A151GHJ5</accession>
<evidence type="ECO:0000313" key="9">
    <source>
        <dbReference type="Proteomes" id="UP000076580"/>
    </source>
</evidence>
<feature type="transmembrane region" description="Helical" evidence="6">
    <location>
        <begin position="50"/>
        <end position="70"/>
    </location>
</feature>
<evidence type="ECO:0000256" key="2">
    <source>
        <dbReference type="ARBA" id="ARBA00022692"/>
    </source>
</evidence>
<evidence type="ECO:0000256" key="1">
    <source>
        <dbReference type="ARBA" id="ARBA00004141"/>
    </source>
</evidence>
<dbReference type="PANTHER" id="PTHR33048">
    <property type="entry name" value="PTH11-LIKE INTEGRAL MEMBRANE PROTEIN (AFU_ORTHOLOGUE AFUA_5G11245)"/>
    <property type="match status" value="1"/>
</dbReference>
<dbReference type="InterPro" id="IPR052337">
    <property type="entry name" value="SAT4-like"/>
</dbReference>